<name>A0A5B7FGU4_PORTR</name>
<dbReference type="AlphaFoldDB" id="A0A5B7FGU4"/>
<evidence type="ECO:0000313" key="2">
    <source>
        <dbReference type="Proteomes" id="UP000324222"/>
    </source>
</evidence>
<accession>A0A5B7FGU4</accession>
<gene>
    <name evidence="1" type="ORF">E2C01_038465</name>
</gene>
<sequence>MATPYSTSGYPSGEGTRNVPRYDCSLCGDLKCLDTSLDFFFINFWNIRGLRSNFQSVEQHLSSIKPYLFFLTETQLSEDLPKRKCLWRFVFASLGDLRRYYADFPWNAYCFPVRTHLFVLNA</sequence>
<comment type="caution">
    <text evidence="1">The sequence shown here is derived from an EMBL/GenBank/DDBJ whole genome shotgun (WGS) entry which is preliminary data.</text>
</comment>
<protein>
    <submittedName>
        <fullName evidence="1">Uncharacterized protein</fullName>
    </submittedName>
</protein>
<proteinExistence type="predicted"/>
<dbReference type="InterPro" id="IPR036691">
    <property type="entry name" value="Endo/exonu/phosph_ase_sf"/>
</dbReference>
<keyword evidence="2" id="KW-1185">Reference proteome</keyword>
<dbReference type="EMBL" id="VSRR010006436">
    <property type="protein sequence ID" value="MPC44785.1"/>
    <property type="molecule type" value="Genomic_DNA"/>
</dbReference>
<dbReference type="Proteomes" id="UP000324222">
    <property type="component" value="Unassembled WGS sequence"/>
</dbReference>
<reference evidence="1 2" key="1">
    <citation type="submission" date="2019-05" db="EMBL/GenBank/DDBJ databases">
        <title>Another draft genome of Portunus trituberculatus and its Hox gene families provides insights of decapod evolution.</title>
        <authorList>
            <person name="Jeong J.-H."/>
            <person name="Song I."/>
            <person name="Kim S."/>
            <person name="Choi T."/>
            <person name="Kim D."/>
            <person name="Ryu S."/>
            <person name="Kim W."/>
        </authorList>
    </citation>
    <scope>NUCLEOTIDE SEQUENCE [LARGE SCALE GENOMIC DNA]</scope>
    <source>
        <tissue evidence="1">Muscle</tissue>
    </source>
</reference>
<evidence type="ECO:0000313" key="1">
    <source>
        <dbReference type="EMBL" id="MPC44785.1"/>
    </source>
</evidence>
<dbReference type="SUPFAM" id="SSF56219">
    <property type="entry name" value="DNase I-like"/>
    <property type="match status" value="1"/>
</dbReference>
<organism evidence="1 2">
    <name type="scientific">Portunus trituberculatus</name>
    <name type="common">Swimming crab</name>
    <name type="synonym">Neptunus trituberculatus</name>
    <dbReference type="NCBI Taxonomy" id="210409"/>
    <lineage>
        <taxon>Eukaryota</taxon>
        <taxon>Metazoa</taxon>
        <taxon>Ecdysozoa</taxon>
        <taxon>Arthropoda</taxon>
        <taxon>Crustacea</taxon>
        <taxon>Multicrustacea</taxon>
        <taxon>Malacostraca</taxon>
        <taxon>Eumalacostraca</taxon>
        <taxon>Eucarida</taxon>
        <taxon>Decapoda</taxon>
        <taxon>Pleocyemata</taxon>
        <taxon>Brachyura</taxon>
        <taxon>Eubrachyura</taxon>
        <taxon>Portunoidea</taxon>
        <taxon>Portunidae</taxon>
        <taxon>Portuninae</taxon>
        <taxon>Portunus</taxon>
    </lineage>
</organism>